<proteinExistence type="predicted"/>
<comment type="caution">
    <text evidence="2">The sequence shown here is derived from an EMBL/GenBank/DDBJ whole genome shotgun (WGS) entry which is preliminary data.</text>
</comment>
<organism evidence="2 3">
    <name type="scientific">Tilletia indica</name>
    <dbReference type="NCBI Taxonomy" id="43049"/>
    <lineage>
        <taxon>Eukaryota</taxon>
        <taxon>Fungi</taxon>
        <taxon>Dikarya</taxon>
        <taxon>Basidiomycota</taxon>
        <taxon>Ustilaginomycotina</taxon>
        <taxon>Exobasidiomycetes</taxon>
        <taxon>Tilletiales</taxon>
        <taxon>Tilletiaceae</taxon>
        <taxon>Tilletia</taxon>
    </lineage>
</organism>
<dbReference type="EMBL" id="LWDF02000459">
    <property type="protein sequence ID" value="KAE8246730.1"/>
    <property type="molecule type" value="Genomic_DNA"/>
</dbReference>
<reference evidence="2" key="2">
    <citation type="journal article" date="2019" name="IMA Fungus">
        <title>Genome sequencing and comparison of five Tilletia species to identify candidate genes for the detection of regulated species infecting wheat.</title>
        <authorList>
            <person name="Nguyen H.D.T."/>
            <person name="Sultana T."/>
            <person name="Kesanakurti P."/>
            <person name="Hambleton S."/>
        </authorList>
    </citation>
    <scope>NUCLEOTIDE SEQUENCE</scope>
    <source>
        <strain evidence="2">DAOMC 236416</strain>
    </source>
</reference>
<evidence type="ECO:0000313" key="2">
    <source>
        <dbReference type="EMBL" id="KAE8246730.1"/>
    </source>
</evidence>
<feature type="region of interest" description="Disordered" evidence="1">
    <location>
        <begin position="54"/>
        <end position="91"/>
    </location>
</feature>
<evidence type="ECO:0000313" key="3">
    <source>
        <dbReference type="Proteomes" id="UP000077521"/>
    </source>
</evidence>
<dbReference type="Proteomes" id="UP000077521">
    <property type="component" value="Unassembled WGS sequence"/>
</dbReference>
<protein>
    <submittedName>
        <fullName evidence="2">Uncharacterized protein</fullName>
    </submittedName>
</protein>
<sequence>MHNIFVELVWVAKHYGQEPERAPPSVDEIIERARREDAERARPLNIHPIGRAIWGSNGRRSKKRTHEAASHQASIDGRDAGYFNEQPHPDKLQDLQNHKISFEID</sequence>
<keyword evidence="3" id="KW-1185">Reference proteome</keyword>
<reference evidence="2" key="1">
    <citation type="submission" date="2016-04" db="EMBL/GenBank/DDBJ databases">
        <authorList>
            <person name="Nguyen H.D."/>
            <person name="Samba Siva P."/>
            <person name="Cullis J."/>
            <person name="Levesque C.A."/>
            <person name="Hambleton S."/>
        </authorList>
    </citation>
    <scope>NUCLEOTIDE SEQUENCE</scope>
    <source>
        <strain evidence="2">DAOMC 236416</strain>
    </source>
</reference>
<name>A0A8T8SRK9_9BASI</name>
<accession>A0A8T8SRK9</accession>
<gene>
    <name evidence="2" type="ORF">A4X13_0g5652</name>
</gene>
<evidence type="ECO:0000256" key="1">
    <source>
        <dbReference type="SAM" id="MobiDB-lite"/>
    </source>
</evidence>
<dbReference type="AlphaFoldDB" id="A0A8T8SRK9"/>